<evidence type="ECO:0000313" key="8">
    <source>
        <dbReference type="EMBL" id="SSX24363.1"/>
    </source>
</evidence>
<accession>A0A336M5Y6</accession>
<dbReference type="SMART" id="SM00184">
    <property type="entry name" value="RING"/>
    <property type="match status" value="1"/>
</dbReference>
<dbReference type="Pfam" id="PF13923">
    <property type="entry name" value="zf-C3HC4_2"/>
    <property type="match status" value="1"/>
</dbReference>
<reference evidence="8" key="2">
    <citation type="submission" date="2018-07" db="EMBL/GenBank/DDBJ databases">
        <authorList>
            <person name="Quirk P.G."/>
            <person name="Krulwich T.A."/>
        </authorList>
    </citation>
    <scope>NUCLEOTIDE SEQUENCE</scope>
</reference>
<dbReference type="PANTHER" id="PTHR47094:SF1">
    <property type="entry name" value="RING-TYPE E3 UBIQUITIN TRANSFERASE"/>
    <property type="match status" value="1"/>
</dbReference>
<gene>
    <name evidence="8" type="primary">CSON010745</name>
</gene>
<dbReference type="GO" id="GO:0006511">
    <property type="term" value="P:ubiquitin-dependent protein catabolic process"/>
    <property type="evidence" value="ECO:0007669"/>
    <property type="project" value="TreeGrafter"/>
</dbReference>
<dbReference type="InterPro" id="IPR001841">
    <property type="entry name" value="Znf_RING"/>
</dbReference>
<evidence type="ECO:0000256" key="1">
    <source>
        <dbReference type="ARBA" id="ARBA00022723"/>
    </source>
</evidence>
<dbReference type="SUPFAM" id="SSF57850">
    <property type="entry name" value="RING/U-box"/>
    <property type="match status" value="1"/>
</dbReference>
<dbReference type="GO" id="GO:0061630">
    <property type="term" value="F:ubiquitin protein ligase activity"/>
    <property type="evidence" value="ECO:0007669"/>
    <property type="project" value="InterPro"/>
</dbReference>
<evidence type="ECO:0000313" key="7">
    <source>
        <dbReference type="EMBL" id="SSX03998.1"/>
    </source>
</evidence>
<reference evidence="7" key="1">
    <citation type="submission" date="2018-04" db="EMBL/GenBank/DDBJ databases">
        <authorList>
            <person name="Go L.Y."/>
            <person name="Mitchell J.A."/>
        </authorList>
    </citation>
    <scope>NUCLEOTIDE SEQUENCE</scope>
    <source>
        <tissue evidence="7">Whole organism</tissue>
    </source>
</reference>
<dbReference type="VEuPathDB" id="VectorBase:CSON010745"/>
<dbReference type="InterPro" id="IPR017907">
    <property type="entry name" value="Znf_RING_CS"/>
</dbReference>
<feature type="compositionally biased region" description="Polar residues" evidence="5">
    <location>
        <begin position="1"/>
        <end position="14"/>
    </location>
</feature>
<dbReference type="PROSITE" id="PS00518">
    <property type="entry name" value="ZF_RING_1"/>
    <property type="match status" value="1"/>
</dbReference>
<dbReference type="InterPro" id="IPR049627">
    <property type="entry name" value="SLX8"/>
</dbReference>
<name>A0A336M5Y6_CULSO</name>
<evidence type="ECO:0000256" key="5">
    <source>
        <dbReference type="SAM" id="MobiDB-lite"/>
    </source>
</evidence>
<dbReference type="Gene3D" id="3.30.40.10">
    <property type="entry name" value="Zinc/RING finger domain, C3HC4 (zinc finger)"/>
    <property type="match status" value="1"/>
</dbReference>
<dbReference type="GO" id="GO:0032183">
    <property type="term" value="F:SUMO binding"/>
    <property type="evidence" value="ECO:0007669"/>
    <property type="project" value="TreeGrafter"/>
</dbReference>
<proteinExistence type="predicted"/>
<feature type="region of interest" description="Disordered" evidence="5">
    <location>
        <begin position="1"/>
        <end position="24"/>
    </location>
</feature>
<dbReference type="GO" id="GO:0140082">
    <property type="term" value="F:SUMO-ubiquitin ligase activity"/>
    <property type="evidence" value="ECO:0007669"/>
    <property type="project" value="TreeGrafter"/>
</dbReference>
<protein>
    <submittedName>
        <fullName evidence="8">CSON010745 protein</fullName>
    </submittedName>
</protein>
<sequence>MAPIANKTNDNLRNNLHKTRSSGKAQVTYRESNCPICLIQFKTSIVTNCGHQFCNLCLKKCMKRSKDCPVCRNRLVKNLFMEFSEYFHGNGNERNARRATKNSKPNEK</sequence>
<organism evidence="8">
    <name type="scientific">Culicoides sonorensis</name>
    <name type="common">Biting midge</name>
    <dbReference type="NCBI Taxonomy" id="179676"/>
    <lineage>
        <taxon>Eukaryota</taxon>
        <taxon>Metazoa</taxon>
        <taxon>Ecdysozoa</taxon>
        <taxon>Arthropoda</taxon>
        <taxon>Hexapoda</taxon>
        <taxon>Insecta</taxon>
        <taxon>Pterygota</taxon>
        <taxon>Neoptera</taxon>
        <taxon>Endopterygota</taxon>
        <taxon>Diptera</taxon>
        <taxon>Nematocera</taxon>
        <taxon>Chironomoidea</taxon>
        <taxon>Ceratopogonidae</taxon>
        <taxon>Ceratopogoninae</taxon>
        <taxon>Culicoides</taxon>
        <taxon>Monoculicoides</taxon>
    </lineage>
</organism>
<dbReference type="AlphaFoldDB" id="A0A336M5Y6"/>
<evidence type="ECO:0000256" key="4">
    <source>
        <dbReference type="PROSITE-ProRule" id="PRU00175"/>
    </source>
</evidence>
<evidence type="ECO:0000256" key="2">
    <source>
        <dbReference type="ARBA" id="ARBA00022771"/>
    </source>
</evidence>
<feature type="domain" description="RING-type" evidence="6">
    <location>
        <begin position="34"/>
        <end position="72"/>
    </location>
</feature>
<dbReference type="PROSITE" id="PS50089">
    <property type="entry name" value="ZF_RING_2"/>
    <property type="match status" value="1"/>
</dbReference>
<keyword evidence="3" id="KW-0862">Zinc</keyword>
<keyword evidence="2 4" id="KW-0863">Zinc-finger</keyword>
<dbReference type="EMBL" id="UFQS01000445">
    <property type="protein sequence ID" value="SSX03998.1"/>
    <property type="molecule type" value="Genomic_DNA"/>
</dbReference>
<dbReference type="GO" id="GO:0008270">
    <property type="term" value="F:zinc ion binding"/>
    <property type="evidence" value="ECO:0007669"/>
    <property type="project" value="UniProtKB-KW"/>
</dbReference>
<dbReference type="GO" id="GO:0033768">
    <property type="term" value="C:SUMO-targeted ubiquitin ligase complex"/>
    <property type="evidence" value="ECO:0007669"/>
    <property type="project" value="TreeGrafter"/>
</dbReference>
<evidence type="ECO:0000256" key="3">
    <source>
        <dbReference type="ARBA" id="ARBA00022833"/>
    </source>
</evidence>
<dbReference type="EMBL" id="UFQT01000445">
    <property type="protein sequence ID" value="SSX24363.1"/>
    <property type="molecule type" value="Genomic_DNA"/>
</dbReference>
<keyword evidence="1" id="KW-0479">Metal-binding</keyword>
<dbReference type="InterPro" id="IPR013083">
    <property type="entry name" value="Znf_RING/FYVE/PHD"/>
</dbReference>
<dbReference type="PANTHER" id="PTHR47094">
    <property type="entry name" value="ELFLESS, ISOFORM B"/>
    <property type="match status" value="1"/>
</dbReference>
<evidence type="ECO:0000259" key="6">
    <source>
        <dbReference type="PROSITE" id="PS50089"/>
    </source>
</evidence>